<evidence type="ECO:0000256" key="3">
    <source>
        <dbReference type="SAM" id="Phobius"/>
    </source>
</evidence>
<dbReference type="InterPro" id="IPR050327">
    <property type="entry name" value="Proton-linked_MCT"/>
</dbReference>
<keyword evidence="3" id="KW-1133">Transmembrane helix</keyword>
<feature type="transmembrane region" description="Helical" evidence="3">
    <location>
        <begin position="29"/>
        <end position="50"/>
    </location>
</feature>
<gene>
    <name evidence="6" type="ORF">BB558_006277</name>
    <name evidence="5" type="ORF">BB558_006731</name>
</gene>
<dbReference type="GO" id="GO:0022857">
    <property type="term" value="F:transmembrane transporter activity"/>
    <property type="evidence" value="ECO:0007669"/>
    <property type="project" value="InterPro"/>
</dbReference>
<dbReference type="Pfam" id="PF07690">
    <property type="entry name" value="MFS_1"/>
    <property type="match status" value="1"/>
</dbReference>
<feature type="transmembrane region" description="Helical" evidence="3">
    <location>
        <begin position="158"/>
        <end position="182"/>
    </location>
</feature>
<feature type="transmembrane region" description="Helical" evidence="3">
    <location>
        <begin position="229"/>
        <end position="252"/>
    </location>
</feature>
<dbReference type="PANTHER" id="PTHR11360:SF284">
    <property type="entry name" value="EG:103B4.3 PROTEIN-RELATED"/>
    <property type="match status" value="1"/>
</dbReference>
<feature type="transmembrane region" description="Helical" evidence="3">
    <location>
        <begin position="188"/>
        <end position="208"/>
    </location>
</feature>
<accession>A0A2U1IY60</accession>
<keyword evidence="3" id="KW-0812">Transmembrane</keyword>
<feature type="transmembrane region" description="Helical" evidence="3">
    <location>
        <begin position="359"/>
        <end position="379"/>
    </location>
</feature>
<comment type="subcellular location">
    <subcellularLocation>
        <location evidence="1">Membrane</location>
        <topology evidence="1">Multi-pass membrane protein</topology>
    </subcellularLocation>
</comment>
<organism evidence="6 7">
    <name type="scientific">Smittium angustum</name>
    <dbReference type="NCBI Taxonomy" id="133377"/>
    <lineage>
        <taxon>Eukaryota</taxon>
        <taxon>Fungi</taxon>
        <taxon>Fungi incertae sedis</taxon>
        <taxon>Zoopagomycota</taxon>
        <taxon>Kickxellomycotina</taxon>
        <taxon>Harpellomycetes</taxon>
        <taxon>Harpellales</taxon>
        <taxon>Legeriomycetaceae</taxon>
        <taxon>Smittium</taxon>
    </lineage>
</organism>
<evidence type="ECO:0000313" key="6">
    <source>
        <dbReference type="EMBL" id="PVZ97755.1"/>
    </source>
</evidence>
<evidence type="ECO:0000256" key="2">
    <source>
        <dbReference type="ARBA" id="ARBA00006727"/>
    </source>
</evidence>
<comment type="caution">
    <text evidence="6">The sequence shown here is derived from an EMBL/GenBank/DDBJ whole genome shotgun (WGS) entry which is preliminary data.</text>
</comment>
<name>A0A2U1IY60_SMIAN</name>
<sequence length="425" mass="45647">MSTRISVEEQIESKQDFSDFASPPDSKTAWVICAGSFFCMMLSLGTANSFGAYEAFYKENTLKTTKHSDIAWIGTTGTAVLLFSGIFVSRIAISIGFRFTCWIGGVLGFVGLFSASFCSSVGALIATQGVIFGLGIGFVYGTALSVVSMWFEKYRGAALGIVTAGSGIGGIVMSRIIIAILNKLGFRWALRITSFIFVGIILIAAIPFRTRIDLKATKQKIVDVKALKSTVFLCILLCGFVGNLGFIVPVFFPPTAIAELGASSSKSSFLVTLFNIGFLVGSIINGNLSDHFGGLNIFAASTILCGLYQIVLWVGINTINSITATTFLYGFSLSGFILVGIHSIGNYCPKEKIPSYNGLYLTSNGISLICGNFLVSLFLDTLGKGTKFTYVVIFSSACMIVASFFTVYAIFYVRRNATGPPTWKI</sequence>
<proteinExistence type="inferred from homology"/>
<evidence type="ECO:0000313" key="5">
    <source>
        <dbReference type="EMBL" id="PVZ97309.1"/>
    </source>
</evidence>
<feature type="transmembrane region" description="Helical" evidence="3">
    <location>
        <begin position="328"/>
        <end position="347"/>
    </location>
</feature>
<feature type="domain" description="Major facilitator superfamily (MFS) profile" evidence="4">
    <location>
        <begin position="231"/>
        <end position="425"/>
    </location>
</feature>
<dbReference type="InterPro" id="IPR036259">
    <property type="entry name" value="MFS_trans_sf"/>
</dbReference>
<dbReference type="PROSITE" id="PS50850">
    <property type="entry name" value="MFS"/>
    <property type="match status" value="1"/>
</dbReference>
<dbReference type="AlphaFoldDB" id="A0A2U1IY60"/>
<feature type="transmembrane region" description="Helical" evidence="3">
    <location>
        <begin position="131"/>
        <end position="151"/>
    </location>
</feature>
<feature type="transmembrane region" description="Helical" evidence="3">
    <location>
        <begin position="70"/>
        <end position="89"/>
    </location>
</feature>
<dbReference type="PANTHER" id="PTHR11360">
    <property type="entry name" value="MONOCARBOXYLATE TRANSPORTER"/>
    <property type="match status" value="1"/>
</dbReference>
<evidence type="ECO:0000313" key="7">
    <source>
        <dbReference type="Proteomes" id="UP000245591"/>
    </source>
</evidence>
<comment type="similarity">
    <text evidence="2">Belongs to the major facilitator superfamily. Monocarboxylate porter (TC 2.A.1.13) family.</text>
</comment>
<dbReference type="EMBL" id="MBFU01000745">
    <property type="protein sequence ID" value="PVZ97755.1"/>
    <property type="molecule type" value="Genomic_DNA"/>
</dbReference>
<dbReference type="Proteomes" id="UP000245591">
    <property type="component" value="Unassembled WGS sequence"/>
</dbReference>
<feature type="transmembrane region" description="Helical" evidence="3">
    <location>
        <begin position="267"/>
        <end position="288"/>
    </location>
</feature>
<dbReference type="GO" id="GO:0016020">
    <property type="term" value="C:membrane"/>
    <property type="evidence" value="ECO:0007669"/>
    <property type="project" value="UniProtKB-SubCell"/>
</dbReference>
<keyword evidence="7" id="KW-1185">Reference proteome</keyword>
<protein>
    <recommendedName>
        <fullName evidence="4">Major facilitator superfamily (MFS) profile domain-containing protein</fullName>
    </recommendedName>
</protein>
<feature type="transmembrane region" description="Helical" evidence="3">
    <location>
        <begin position="295"/>
        <end position="316"/>
    </location>
</feature>
<feature type="transmembrane region" description="Helical" evidence="3">
    <location>
        <begin position="101"/>
        <end position="125"/>
    </location>
</feature>
<dbReference type="InterPro" id="IPR011701">
    <property type="entry name" value="MFS"/>
</dbReference>
<keyword evidence="3" id="KW-0472">Membrane</keyword>
<evidence type="ECO:0000256" key="1">
    <source>
        <dbReference type="ARBA" id="ARBA00004141"/>
    </source>
</evidence>
<dbReference type="Gene3D" id="1.20.1250.20">
    <property type="entry name" value="MFS general substrate transporter like domains"/>
    <property type="match status" value="2"/>
</dbReference>
<dbReference type="EMBL" id="MBFU01000875">
    <property type="protein sequence ID" value="PVZ97309.1"/>
    <property type="molecule type" value="Genomic_DNA"/>
</dbReference>
<dbReference type="InterPro" id="IPR020846">
    <property type="entry name" value="MFS_dom"/>
</dbReference>
<reference evidence="6 7" key="1">
    <citation type="journal article" date="2018" name="MBio">
        <title>Comparative Genomics Reveals the Core Gene Toolbox for the Fungus-Insect Symbiosis.</title>
        <authorList>
            <person name="Wang Y."/>
            <person name="Stata M."/>
            <person name="Wang W."/>
            <person name="Stajich J.E."/>
            <person name="White M.M."/>
            <person name="Moncalvo J.M."/>
        </authorList>
    </citation>
    <scope>NUCLEOTIDE SEQUENCE [LARGE SCALE GENOMIC DNA]</scope>
    <source>
        <strain evidence="6 7">AUS-126-30</strain>
    </source>
</reference>
<feature type="transmembrane region" description="Helical" evidence="3">
    <location>
        <begin position="391"/>
        <end position="413"/>
    </location>
</feature>
<dbReference type="SUPFAM" id="SSF103473">
    <property type="entry name" value="MFS general substrate transporter"/>
    <property type="match status" value="1"/>
</dbReference>
<evidence type="ECO:0000259" key="4">
    <source>
        <dbReference type="PROSITE" id="PS50850"/>
    </source>
</evidence>